<evidence type="ECO:0000256" key="6">
    <source>
        <dbReference type="ARBA" id="ARBA00036832"/>
    </source>
</evidence>
<dbReference type="GO" id="GO:0046872">
    <property type="term" value="F:metal ion binding"/>
    <property type="evidence" value="ECO:0007669"/>
    <property type="project" value="UniProtKB-KW"/>
</dbReference>
<evidence type="ECO:0000256" key="4">
    <source>
        <dbReference type="ARBA" id="ARBA00022833"/>
    </source>
</evidence>
<dbReference type="SUPFAM" id="SSF51556">
    <property type="entry name" value="Metallo-dependent hydrolases"/>
    <property type="match status" value="1"/>
</dbReference>
<dbReference type="InterPro" id="IPR032466">
    <property type="entry name" value="Metal_Hydrolase"/>
</dbReference>
<keyword evidence="12" id="KW-1185">Reference proteome</keyword>
<dbReference type="Pfam" id="PF04909">
    <property type="entry name" value="Amidohydro_2"/>
    <property type="match status" value="1"/>
</dbReference>
<dbReference type="EC" id="4.1.1.52" evidence="7"/>
<comment type="catalytic activity">
    <reaction evidence="6">
        <text>6-methylsalicylate + H(+) = 3-methylphenol + CO2</text>
        <dbReference type="Rhea" id="RHEA:23112"/>
        <dbReference type="ChEBI" id="CHEBI:15378"/>
        <dbReference type="ChEBI" id="CHEBI:16526"/>
        <dbReference type="ChEBI" id="CHEBI:17231"/>
        <dbReference type="ChEBI" id="CHEBI:36658"/>
        <dbReference type="EC" id="4.1.1.52"/>
    </reaction>
    <physiologicalReaction direction="left-to-right" evidence="6">
        <dbReference type="Rhea" id="RHEA:23113"/>
    </physiologicalReaction>
</comment>
<evidence type="ECO:0000256" key="3">
    <source>
        <dbReference type="ARBA" id="ARBA00022793"/>
    </source>
</evidence>
<evidence type="ECO:0000256" key="8">
    <source>
        <dbReference type="RuleBase" id="RU366045"/>
    </source>
</evidence>
<evidence type="ECO:0000313" key="11">
    <source>
        <dbReference type="EMBL" id="OQD95411.1"/>
    </source>
</evidence>
<dbReference type="GO" id="GO:0016787">
    <property type="term" value="F:hydrolase activity"/>
    <property type="evidence" value="ECO:0007669"/>
    <property type="project" value="InterPro"/>
</dbReference>
<keyword evidence="5 8" id="KW-0456">Lyase</keyword>
<evidence type="ECO:0000256" key="5">
    <source>
        <dbReference type="ARBA" id="ARBA00023239"/>
    </source>
</evidence>
<dbReference type="InterPro" id="IPR006680">
    <property type="entry name" value="Amidohydro-rel"/>
</dbReference>
<dbReference type="AlphaFoldDB" id="A0A1V6R209"/>
<dbReference type="STRING" id="60172.A0A1V6R209"/>
<keyword evidence="3 8" id="KW-0210">Decarboxylase</keyword>
<evidence type="ECO:0000256" key="2">
    <source>
        <dbReference type="ARBA" id="ARBA00022723"/>
    </source>
</evidence>
<evidence type="ECO:0000256" key="7">
    <source>
        <dbReference type="ARBA" id="ARBA00038889"/>
    </source>
</evidence>
<accession>A0A1V6R209</accession>
<evidence type="ECO:0000256" key="1">
    <source>
        <dbReference type="ARBA" id="ARBA00005871"/>
    </source>
</evidence>
<comment type="caution">
    <text evidence="11">The sequence shown here is derived from an EMBL/GenBank/DDBJ whole genome shotgun (WGS) entry which is preliminary data.</text>
</comment>
<organism evidence="11 12">
    <name type="scientific">Penicillium solitum</name>
    <dbReference type="NCBI Taxonomy" id="60172"/>
    <lineage>
        <taxon>Eukaryota</taxon>
        <taxon>Fungi</taxon>
        <taxon>Dikarya</taxon>
        <taxon>Ascomycota</taxon>
        <taxon>Pezizomycotina</taxon>
        <taxon>Eurotiomycetes</taxon>
        <taxon>Eurotiomycetidae</taxon>
        <taxon>Eurotiales</taxon>
        <taxon>Aspergillaceae</taxon>
        <taxon>Penicillium</taxon>
    </lineage>
</organism>
<dbReference type="GO" id="GO:0019748">
    <property type="term" value="P:secondary metabolic process"/>
    <property type="evidence" value="ECO:0007669"/>
    <property type="project" value="TreeGrafter"/>
</dbReference>
<dbReference type="InterPro" id="IPR032465">
    <property type="entry name" value="ACMSD"/>
</dbReference>
<feature type="region of interest" description="Disordered" evidence="9">
    <location>
        <begin position="1"/>
        <end position="27"/>
    </location>
</feature>
<comment type="similarity">
    <text evidence="1">Belongs to the metallo-dependent hydrolases superfamily. ACMSD family.</text>
</comment>
<dbReference type="Proteomes" id="UP000191612">
    <property type="component" value="Unassembled WGS sequence"/>
</dbReference>
<keyword evidence="4" id="KW-0862">Zinc</keyword>
<dbReference type="PANTHER" id="PTHR21240:SF29">
    <property type="entry name" value="AMIDOHYDROLASE-RELATED DOMAIN-CONTAINING PROTEIN"/>
    <property type="match status" value="1"/>
</dbReference>
<name>A0A1V6R209_9EURO</name>
<proteinExistence type="inferred from homology"/>
<protein>
    <recommendedName>
        <fullName evidence="7">6-methylsalicylate decarboxylase</fullName>
        <ecNumber evidence="7">4.1.1.52</ecNumber>
    </recommendedName>
</protein>
<dbReference type="GO" id="GO:0005829">
    <property type="term" value="C:cytosol"/>
    <property type="evidence" value="ECO:0007669"/>
    <property type="project" value="TreeGrafter"/>
</dbReference>
<feature type="domain" description="Amidohydrolase-related" evidence="10">
    <location>
        <begin position="17"/>
        <end position="264"/>
    </location>
</feature>
<evidence type="ECO:0000259" key="10">
    <source>
        <dbReference type="Pfam" id="PF04909"/>
    </source>
</evidence>
<dbReference type="Gene3D" id="3.20.20.140">
    <property type="entry name" value="Metal-dependent hydrolases"/>
    <property type="match status" value="1"/>
</dbReference>
<reference evidence="12" key="1">
    <citation type="journal article" date="2017" name="Nat. Microbiol.">
        <title>Global analysis of biosynthetic gene clusters reveals vast potential of secondary metabolite production in Penicillium species.</title>
        <authorList>
            <person name="Nielsen J.C."/>
            <person name="Grijseels S."/>
            <person name="Prigent S."/>
            <person name="Ji B."/>
            <person name="Dainat J."/>
            <person name="Nielsen K.F."/>
            <person name="Frisvad J.C."/>
            <person name="Workman M."/>
            <person name="Nielsen J."/>
        </authorList>
    </citation>
    <scope>NUCLEOTIDE SEQUENCE [LARGE SCALE GENOMIC DNA]</scope>
    <source>
        <strain evidence="12">IBT 29525</strain>
    </source>
</reference>
<evidence type="ECO:0000256" key="9">
    <source>
        <dbReference type="SAM" id="MobiDB-lite"/>
    </source>
</evidence>
<dbReference type="PANTHER" id="PTHR21240">
    <property type="entry name" value="2-AMINO-3-CARBOXYLMUCONATE-6-SEMIALDEHYDE DECARBOXYLASE"/>
    <property type="match status" value="1"/>
</dbReference>
<keyword evidence="2" id="KW-0479">Metal-binding</keyword>
<dbReference type="GO" id="GO:0047596">
    <property type="term" value="F:6-methylsalicylate decarboxylase activity"/>
    <property type="evidence" value="ECO:0007669"/>
    <property type="project" value="UniProtKB-EC"/>
</dbReference>
<sequence>MSKASALEEAGGDPSGWPTPEWSPQLSLDNMKENGIQKAILSLTAPGATIAATDQEARHLARKANEYAAGLRDRHPDKFGFFASLPSLMDIEGALTEIHYAMDILNADGVTLFTRYGDGNNYLGHSVFTPIWAELDKRKAVTFIHPTHPVDLARVNPLLPQPSIDYPQETTRAAVDMIITNVTQRFPSCVKILSHAGGTLPFLVSRIAVTSQETEDTKMTYGKTYADIMDDLRSFHYDVALSSSPAVMKLLLELVPHDHITYAS</sequence>
<dbReference type="EMBL" id="MDYO01000020">
    <property type="protein sequence ID" value="OQD95411.1"/>
    <property type="molecule type" value="Genomic_DNA"/>
</dbReference>
<gene>
    <name evidence="11" type="ORF">PENSOL_c020G01530</name>
</gene>
<evidence type="ECO:0000313" key="12">
    <source>
        <dbReference type="Proteomes" id="UP000191612"/>
    </source>
</evidence>